<evidence type="ECO:0000256" key="5">
    <source>
        <dbReference type="ARBA" id="ARBA00023136"/>
    </source>
</evidence>
<feature type="domain" description="Major facilitator superfamily (MFS) profile" evidence="8">
    <location>
        <begin position="1"/>
        <end position="413"/>
    </location>
</feature>
<dbReference type="OrthoDB" id="1726922at2"/>
<organism evidence="9 10">
    <name type="scientific">Cohnella phaseoli</name>
    <dbReference type="NCBI Taxonomy" id="456490"/>
    <lineage>
        <taxon>Bacteria</taxon>
        <taxon>Bacillati</taxon>
        <taxon>Bacillota</taxon>
        <taxon>Bacilli</taxon>
        <taxon>Bacillales</taxon>
        <taxon>Paenibacillaceae</taxon>
        <taxon>Cohnella</taxon>
    </lineage>
</organism>
<feature type="transmembrane region" description="Helical" evidence="7">
    <location>
        <begin position="364"/>
        <end position="383"/>
    </location>
</feature>
<feature type="transmembrane region" description="Helical" evidence="7">
    <location>
        <begin position="78"/>
        <end position="94"/>
    </location>
</feature>
<evidence type="ECO:0000256" key="1">
    <source>
        <dbReference type="ARBA" id="ARBA00004651"/>
    </source>
</evidence>
<sequence>MAYLRDLWRLPVGVRRFLATEALYGIGIGMYSLVLNLHLLSRGLKAEQVGALASLGILIMGAAAIPVSMLASRLGRKRLLSIGAGFVAAGSLAYSADGSFGYYIAAQALVSIGLTLIETTETPLLFRYCATRQDETRAYSLMFAVFTAFTGAGTLAAGYLSGGSADYRPPLLLAAAILLTLSITRALWLPPEKRAVVEDKHTSEQNGTALEAGKADRAADKAPPQSNKLRPRRKLWLFALFLAVISGALALTGSFLNVIVKFRLDWADERVSQLLAANGIILFICSLLTPYVIERFGRNTAIIAVFSSNLLLFALLYAQLPELLFMPLFLLRGGGTTMLSNLLDSQLMSAFADRERNLFAGMRSVFRSAGSSGATYAAGWILAGEDYRLPFLLTSVALALALAFYIKWIRPVL</sequence>
<feature type="transmembrane region" description="Helical" evidence="7">
    <location>
        <begin position="51"/>
        <end position="71"/>
    </location>
</feature>
<evidence type="ECO:0000256" key="2">
    <source>
        <dbReference type="ARBA" id="ARBA00022448"/>
    </source>
</evidence>
<dbReference type="Gene3D" id="1.20.1250.20">
    <property type="entry name" value="MFS general substrate transporter like domains"/>
    <property type="match status" value="2"/>
</dbReference>
<keyword evidence="5 7" id="KW-0472">Membrane</keyword>
<dbReference type="RefSeq" id="WP_116059872.1">
    <property type="nucleotide sequence ID" value="NZ_QRDZ01000004.1"/>
</dbReference>
<reference evidence="9 10" key="1">
    <citation type="submission" date="2018-07" db="EMBL/GenBank/DDBJ databases">
        <title>Genomic Encyclopedia of Type Strains, Phase III (KMG-III): the genomes of soil and plant-associated and newly described type strains.</title>
        <authorList>
            <person name="Whitman W."/>
        </authorList>
    </citation>
    <scope>NUCLEOTIDE SEQUENCE [LARGE SCALE GENOMIC DNA]</scope>
    <source>
        <strain evidence="9 10">CECT 7287</strain>
    </source>
</reference>
<accession>A0A3D9KG18</accession>
<dbReference type="InterPro" id="IPR036259">
    <property type="entry name" value="MFS_trans_sf"/>
</dbReference>
<feature type="transmembrane region" description="Helical" evidence="7">
    <location>
        <begin position="100"/>
        <end position="117"/>
    </location>
</feature>
<gene>
    <name evidence="9" type="ORF">DFP98_104156</name>
</gene>
<dbReference type="Proteomes" id="UP000256977">
    <property type="component" value="Unassembled WGS sequence"/>
</dbReference>
<protein>
    <submittedName>
        <fullName evidence="9">Putative MFS family arabinose efflux permease</fullName>
    </submittedName>
</protein>
<feature type="transmembrane region" description="Helical" evidence="7">
    <location>
        <begin position="389"/>
        <end position="408"/>
    </location>
</feature>
<feature type="transmembrane region" description="Helical" evidence="7">
    <location>
        <begin position="235"/>
        <end position="259"/>
    </location>
</feature>
<evidence type="ECO:0000313" key="10">
    <source>
        <dbReference type="Proteomes" id="UP000256977"/>
    </source>
</evidence>
<evidence type="ECO:0000256" key="3">
    <source>
        <dbReference type="ARBA" id="ARBA00022692"/>
    </source>
</evidence>
<dbReference type="InterPro" id="IPR011701">
    <property type="entry name" value="MFS"/>
</dbReference>
<feature type="transmembrane region" description="Helical" evidence="7">
    <location>
        <begin position="324"/>
        <end position="343"/>
    </location>
</feature>
<proteinExistence type="predicted"/>
<dbReference type="EMBL" id="QRDZ01000004">
    <property type="protein sequence ID" value="RED85451.1"/>
    <property type="molecule type" value="Genomic_DNA"/>
</dbReference>
<evidence type="ECO:0000256" key="6">
    <source>
        <dbReference type="SAM" id="MobiDB-lite"/>
    </source>
</evidence>
<feature type="transmembrane region" description="Helical" evidence="7">
    <location>
        <begin position="138"/>
        <end position="159"/>
    </location>
</feature>
<dbReference type="PROSITE" id="PS50850">
    <property type="entry name" value="MFS"/>
    <property type="match status" value="1"/>
</dbReference>
<evidence type="ECO:0000313" key="9">
    <source>
        <dbReference type="EMBL" id="RED85451.1"/>
    </source>
</evidence>
<dbReference type="GO" id="GO:0005886">
    <property type="term" value="C:plasma membrane"/>
    <property type="evidence" value="ECO:0007669"/>
    <property type="project" value="UniProtKB-SubCell"/>
</dbReference>
<name>A0A3D9KG18_9BACL</name>
<dbReference type="AlphaFoldDB" id="A0A3D9KG18"/>
<dbReference type="PANTHER" id="PTHR23520">
    <property type="entry name" value="TRANSPORTER, PUTATIVE (AFU_ORTHOLOGUE AFUA_3G04000)-RELATED"/>
    <property type="match status" value="1"/>
</dbReference>
<dbReference type="GO" id="GO:0022857">
    <property type="term" value="F:transmembrane transporter activity"/>
    <property type="evidence" value="ECO:0007669"/>
    <property type="project" value="InterPro"/>
</dbReference>
<keyword evidence="4 7" id="KW-1133">Transmembrane helix</keyword>
<comment type="subcellular location">
    <subcellularLocation>
        <location evidence="1">Cell membrane</location>
        <topology evidence="1">Multi-pass membrane protein</topology>
    </subcellularLocation>
</comment>
<feature type="transmembrane region" description="Helical" evidence="7">
    <location>
        <begin position="300"/>
        <end position="318"/>
    </location>
</feature>
<feature type="region of interest" description="Disordered" evidence="6">
    <location>
        <begin position="198"/>
        <end position="227"/>
    </location>
</feature>
<keyword evidence="2" id="KW-0813">Transport</keyword>
<evidence type="ECO:0000259" key="8">
    <source>
        <dbReference type="PROSITE" id="PS50850"/>
    </source>
</evidence>
<comment type="caution">
    <text evidence="9">The sequence shown here is derived from an EMBL/GenBank/DDBJ whole genome shotgun (WGS) entry which is preliminary data.</text>
</comment>
<dbReference type="InterPro" id="IPR020846">
    <property type="entry name" value="MFS_dom"/>
</dbReference>
<feature type="transmembrane region" description="Helical" evidence="7">
    <location>
        <begin position="21"/>
        <end position="39"/>
    </location>
</feature>
<dbReference type="PANTHER" id="PTHR23520:SF5">
    <property type="entry name" value="TRANSPORTER, PUTATIVE (AFU_ORTHOLOGUE AFUA_3G04000)-RELATED"/>
    <property type="match status" value="1"/>
</dbReference>
<feature type="transmembrane region" description="Helical" evidence="7">
    <location>
        <begin position="171"/>
        <end position="188"/>
    </location>
</feature>
<dbReference type="Pfam" id="PF07690">
    <property type="entry name" value="MFS_1"/>
    <property type="match status" value="1"/>
</dbReference>
<keyword evidence="3 7" id="KW-0812">Transmembrane</keyword>
<keyword evidence="10" id="KW-1185">Reference proteome</keyword>
<feature type="transmembrane region" description="Helical" evidence="7">
    <location>
        <begin position="271"/>
        <end position="293"/>
    </location>
</feature>
<evidence type="ECO:0000256" key="7">
    <source>
        <dbReference type="SAM" id="Phobius"/>
    </source>
</evidence>
<evidence type="ECO:0000256" key="4">
    <source>
        <dbReference type="ARBA" id="ARBA00022989"/>
    </source>
</evidence>
<dbReference type="SUPFAM" id="SSF103473">
    <property type="entry name" value="MFS general substrate transporter"/>
    <property type="match status" value="1"/>
</dbReference>